<organism evidence="1">
    <name type="scientific">Caldilinea aerophila</name>
    <dbReference type="NCBI Taxonomy" id="133453"/>
    <lineage>
        <taxon>Bacteria</taxon>
        <taxon>Bacillati</taxon>
        <taxon>Chloroflexota</taxon>
        <taxon>Caldilineae</taxon>
        <taxon>Caldilineales</taxon>
        <taxon>Caldilineaceae</taxon>
        <taxon>Caldilinea</taxon>
    </lineage>
</organism>
<protein>
    <submittedName>
        <fullName evidence="1">SH3 domain-containing protein</fullName>
    </submittedName>
</protein>
<evidence type="ECO:0000313" key="1">
    <source>
        <dbReference type="EMBL" id="HDX33228.1"/>
    </source>
</evidence>
<dbReference type="AlphaFoldDB" id="A0A7C1JYI0"/>
<sequence>MLKLVVASILVLVQAGGCGLIFETPPFPQNVPTPTPHVELQTLPRNARVRTKYVHPVWGPGEIYVWELPGLTPSDLDSAYMGERGNPLGTVLEGTEVTIVDYAWSEADQEFWVRIRAPGVPEGWIFLSELELTP</sequence>
<name>A0A7C1JYI0_9CHLR</name>
<dbReference type="EMBL" id="DSMG01000179">
    <property type="protein sequence ID" value="HDX33228.1"/>
    <property type="molecule type" value="Genomic_DNA"/>
</dbReference>
<accession>A0A7C1JYI0</accession>
<comment type="caution">
    <text evidence="1">The sequence shown here is derived from an EMBL/GenBank/DDBJ whole genome shotgun (WGS) entry which is preliminary data.</text>
</comment>
<proteinExistence type="predicted"/>
<reference evidence="1" key="1">
    <citation type="journal article" date="2020" name="mSystems">
        <title>Genome- and Community-Level Interaction Insights into Carbon Utilization and Element Cycling Functions of Hydrothermarchaeota in Hydrothermal Sediment.</title>
        <authorList>
            <person name="Zhou Z."/>
            <person name="Liu Y."/>
            <person name="Xu W."/>
            <person name="Pan J."/>
            <person name="Luo Z.H."/>
            <person name="Li M."/>
        </authorList>
    </citation>
    <scope>NUCLEOTIDE SEQUENCE [LARGE SCALE GENOMIC DNA]</scope>
    <source>
        <strain evidence="1">SpSt-289</strain>
    </source>
</reference>
<gene>
    <name evidence="1" type="ORF">ENQ20_17315</name>
</gene>